<gene>
    <name evidence="2" type="ORF">PLEPLA_LOCUS35084</name>
</gene>
<feature type="region of interest" description="Disordered" evidence="1">
    <location>
        <begin position="23"/>
        <end position="75"/>
    </location>
</feature>
<feature type="compositionally biased region" description="Acidic residues" evidence="1">
    <location>
        <begin position="28"/>
        <end position="37"/>
    </location>
</feature>
<evidence type="ECO:0000313" key="3">
    <source>
        <dbReference type="Proteomes" id="UP001153269"/>
    </source>
</evidence>
<sequence>MGLKVPDCRPQPRRRGVRLAVCPQRREEEEEEEEEEGGVGVGDDGVSHGVVFSRSTDNWTSNQNRPNRGFSNLRF</sequence>
<evidence type="ECO:0000313" key="2">
    <source>
        <dbReference type="EMBL" id="CAB1447392.1"/>
    </source>
</evidence>
<accession>A0A9N7VCZ4</accession>
<feature type="compositionally biased region" description="Polar residues" evidence="1">
    <location>
        <begin position="53"/>
        <end position="75"/>
    </location>
</feature>
<comment type="caution">
    <text evidence="2">The sequence shown here is derived from an EMBL/GenBank/DDBJ whole genome shotgun (WGS) entry which is preliminary data.</text>
</comment>
<proteinExistence type="predicted"/>
<dbReference type="AlphaFoldDB" id="A0A9N7VCZ4"/>
<dbReference type="EMBL" id="CADEAL010003945">
    <property type="protein sequence ID" value="CAB1447392.1"/>
    <property type="molecule type" value="Genomic_DNA"/>
</dbReference>
<name>A0A9N7VCZ4_PLEPL</name>
<dbReference type="Proteomes" id="UP001153269">
    <property type="component" value="Unassembled WGS sequence"/>
</dbReference>
<keyword evidence="3" id="KW-1185">Reference proteome</keyword>
<organism evidence="2 3">
    <name type="scientific">Pleuronectes platessa</name>
    <name type="common">European plaice</name>
    <dbReference type="NCBI Taxonomy" id="8262"/>
    <lineage>
        <taxon>Eukaryota</taxon>
        <taxon>Metazoa</taxon>
        <taxon>Chordata</taxon>
        <taxon>Craniata</taxon>
        <taxon>Vertebrata</taxon>
        <taxon>Euteleostomi</taxon>
        <taxon>Actinopterygii</taxon>
        <taxon>Neopterygii</taxon>
        <taxon>Teleostei</taxon>
        <taxon>Neoteleostei</taxon>
        <taxon>Acanthomorphata</taxon>
        <taxon>Carangaria</taxon>
        <taxon>Pleuronectiformes</taxon>
        <taxon>Pleuronectoidei</taxon>
        <taxon>Pleuronectidae</taxon>
        <taxon>Pleuronectes</taxon>
    </lineage>
</organism>
<protein>
    <submittedName>
        <fullName evidence="2">Uncharacterized protein</fullName>
    </submittedName>
</protein>
<reference evidence="2" key="1">
    <citation type="submission" date="2020-03" db="EMBL/GenBank/DDBJ databases">
        <authorList>
            <person name="Weist P."/>
        </authorList>
    </citation>
    <scope>NUCLEOTIDE SEQUENCE</scope>
</reference>
<evidence type="ECO:0000256" key="1">
    <source>
        <dbReference type="SAM" id="MobiDB-lite"/>
    </source>
</evidence>